<keyword evidence="3" id="KW-1003">Cell membrane</keyword>
<comment type="similarity">
    <text evidence="2">Belongs to the FliR/MopE/SpaR family.</text>
</comment>
<feature type="transmembrane region" description="Helical" evidence="7">
    <location>
        <begin position="134"/>
        <end position="157"/>
    </location>
</feature>
<dbReference type="FunCoup" id="S0EU95">
    <property type="interactions" value="105"/>
</dbReference>
<dbReference type="RefSeq" id="WP_016481431.1">
    <property type="nucleotide sequence ID" value="NC_021487.1"/>
</dbReference>
<dbReference type="KEGG" id="ccz:CCALI_00027"/>
<keyword evidence="4 7" id="KW-0812">Transmembrane</keyword>
<dbReference type="PATRIC" id="fig|1303518.3.peg.27"/>
<evidence type="ECO:0000256" key="1">
    <source>
        <dbReference type="ARBA" id="ARBA00004651"/>
    </source>
</evidence>
<dbReference type="AlphaFoldDB" id="S0EU95"/>
<keyword evidence="5 7" id="KW-1133">Transmembrane helix</keyword>
<sequence length="259" mass="27477">MDVPITAVHTFYVLLLLLGRTAGVLIAAPIPGNRPLPPLATLGFSLCLSLALLPQIAHRVGPIPPSLVLLAYFVAQNLVFGIMLGYIARFLFTAMEIAGSLSDSQMGLGFINLIDPFSELQSSLLSAFYNQLSLVLYLLLNGHLLLIAALATSFRLLPPDAPLLHSALGLAILPAIKTVFLIGLRLALPVIGVLFLADAALGFMARMAPQVNVFFVGLPAKLLIGIMTVAIILPALAFGTGQLMLGIDRSLNLLLTKAH</sequence>
<dbReference type="PRINTS" id="PR00953">
    <property type="entry name" value="TYPE3IMRPROT"/>
</dbReference>
<evidence type="ECO:0000313" key="8">
    <source>
        <dbReference type="EMBL" id="CCW33867.1"/>
    </source>
</evidence>
<evidence type="ECO:0000313" key="9">
    <source>
        <dbReference type="Proteomes" id="UP000014227"/>
    </source>
</evidence>
<reference evidence="9" key="1">
    <citation type="submission" date="2013-03" db="EMBL/GenBank/DDBJ databases">
        <title>Genome sequence of Chthonomonas calidirosea, the first sequenced genome from the Armatimonadetes phylum (formally candidate division OP10).</title>
        <authorList>
            <person name="Lee K.C.Y."/>
            <person name="Morgan X.C."/>
            <person name="Dunfield P.F."/>
            <person name="Tamas I."/>
            <person name="Houghton K.M."/>
            <person name="Vyssotski M."/>
            <person name="Ryan J.L.J."/>
            <person name="Lagutin K."/>
            <person name="McDonald I.R."/>
            <person name="Stott M.B."/>
        </authorList>
    </citation>
    <scope>NUCLEOTIDE SEQUENCE [LARGE SCALE GENOMIC DNA]</scope>
    <source>
        <strain evidence="9">DSM 23976 / ICMP 18418 / T49</strain>
    </source>
</reference>
<protein>
    <submittedName>
        <fullName evidence="8">Flagellar biosynthesis pathway, component FliR</fullName>
    </submittedName>
</protein>
<evidence type="ECO:0000256" key="2">
    <source>
        <dbReference type="ARBA" id="ARBA00009772"/>
    </source>
</evidence>
<keyword evidence="8" id="KW-0969">Cilium</keyword>
<accession>S0EU95</accession>
<proteinExistence type="inferred from homology"/>
<gene>
    <name evidence="8" type="ORF">CCALI_00027</name>
</gene>
<feature type="transmembrane region" description="Helical" evidence="7">
    <location>
        <begin position="39"/>
        <end position="57"/>
    </location>
</feature>
<dbReference type="GO" id="GO:0006605">
    <property type="term" value="P:protein targeting"/>
    <property type="evidence" value="ECO:0007669"/>
    <property type="project" value="InterPro"/>
</dbReference>
<dbReference type="PANTHER" id="PTHR30065">
    <property type="entry name" value="FLAGELLAR BIOSYNTHETIC PROTEIN FLIR"/>
    <property type="match status" value="1"/>
</dbReference>
<dbReference type="InterPro" id="IPR002010">
    <property type="entry name" value="T3SS_IM_R"/>
</dbReference>
<feature type="transmembrane region" description="Helical" evidence="7">
    <location>
        <begin position="214"/>
        <end position="239"/>
    </location>
</feature>
<dbReference type="HOGENOM" id="CLU_063626_4_0_0"/>
<evidence type="ECO:0000256" key="5">
    <source>
        <dbReference type="ARBA" id="ARBA00022989"/>
    </source>
</evidence>
<dbReference type="Proteomes" id="UP000014227">
    <property type="component" value="Chromosome I"/>
</dbReference>
<dbReference type="Pfam" id="PF01311">
    <property type="entry name" value="Bac_export_1"/>
    <property type="match status" value="1"/>
</dbReference>
<dbReference type="InParanoid" id="S0EU95"/>
<feature type="transmembrane region" description="Helical" evidence="7">
    <location>
        <begin position="163"/>
        <end position="183"/>
    </location>
</feature>
<dbReference type="eggNOG" id="COG1684">
    <property type="taxonomic scope" value="Bacteria"/>
</dbReference>
<feature type="transmembrane region" description="Helical" evidence="7">
    <location>
        <begin position="69"/>
        <end position="92"/>
    </location>
</feature>
<feature type="transmembrane region" description="Helical" evidence="7">
    <location>
        <begin position="6"/>
        <end position="27"/>
    </location>
</feature>
<dbReference type="PANTHER" id="PTHR30065:SF1">
    <property type="entry name" value="SURFACE PRESENTATION OF ANTIGENS PROTEIN SPAR"/>
    <property type="match status" value="1"/>
</dbReference>
<keyword evidence="8" id="KW-0966">Cell projection</keyword>
<organism evidence="8 9">
    <name type="scientific">Chthonomonas calidirosea (strain DSM 23976 / ICMP 18418 / T49)</name>
    <dbReference type="NCBI Taxonomy" id="1303518"/>
    <lineage>
        <taxon>Bacteria</taxon>
        <taxon>Bacillati</taxon>
        <taxon>Armatimonadota</taxon>
        <taxon>Chthonomonadia</taxon>
        <taxon>Chthonomonadales</taxon>
        <taxon>Chthonomonadaceae</taxon>
        <taxon>Chthonomonas</taxon>
    </lineage>
</organism>
<keyword evidence="6 7" id="KW-0472">Membrane</keyword>
<feature type="transmembrane region" description="Helical" evidence="7">
    <location>
        <begin position="190"/>
        <end position="208"/>
    </location>
</feature>
<keyword evidence="8" id="KW-0282">Flagellum</keyword>
<evidence type="ECO:0000256" key="4">
    <source>
        <dbReference type="ARBA" id="ARBA00022692"/>
    </source>
</evidence>
<evidence type="ECO:0000256" key="3">
    <source>
        <dbReference type="ARBA" id="ARBA00022475"/>
    </source>
</evidence>
<dbReference type="EMBL" id="HF951689">
    <property type="protein sequence ID" value="CCW33867.1"/>
    <property type="molecule type" value="Genomic_DNA"/>
</dbReference>
<dbReference type="OrthoDB" id="9807748at2"/>
<dbReference type="GO" id="GO:0005886">
    <property type="term" value="C:plasma membrane"/>
    <property type="evidence" value="ECO:0007669"/>
    <property type="project" value="UniProtKB-SubCell"/>
</dbReference>
<name>S0EU95_CHTCT</name>
<evidence type="ECO:0000256" key="6">
    <source>
        <dbReference type="ARBA" id="ARBA00023136"/>
    </source>
</evidence>
<evidence type="ECO:0000256" key="7">
    <source>
        <dbReference type="SAM" id="Phobius"/>
    </source>
</evidence>
<comment type="subcellular location">
    <subcellularLocation>
        <location evidence="1">Cell membrane</location>
        <topology evidence="1">Multi-pass membrane protein</topology>
    </subcellularLocation>
</comment>
<keyword evidence="9" id="KW-1185">Reference proteome</keyword>
<dbReference type="STRING" id="454171.CP488_01133"/>